<proteinExistence type="inferred from homology"/>
<feature type="repeat" description="WD" evidence="6">
    <location>
        <begin position="251"/>
        <end position="297"/>
    </location>
</feature>
<dbReference type="Gene3D" id="2.130.10.10">
    <property type="entry name" value="YVTN repeat-like/Quinoprotein amine dehydrogenase"/>
    <property type="match status" value="1"/>
</dbReference>
<evidence type="ECO:0000256" key="4">
    <source>
        <dbReference type="ARBA" id="ARBA00023242"/>
    </source>
</evidence>
<dbReference type="SUPFAM" id="SSF50998">
    <property type="entry name" value="Quinoprotein alcohol dehydrogenase-like"/>
    <property type="match status" value="1"/>
</dbReference>
<evidence type="ECO:0000313" key="8">
    <source>
        <dbReference type="EMBL" id="TNV79856.1"/>
    </source>
</evidence>
<evidence type="ECO:0000256" key="6">
    <source>
        <dbReference type="PROSITE-ProRule" id="PRU00221"/>
    </source>
</evidence>
<dbReference type="InterPro" id="IPR019775">
    <property type="entry name" value="WD40_repeat_CS"/>
</dbReference>
<dbReference type="InterPro" id="IPR001680">
    <property type="entry name" value="WD40_rpt"/>
</dbReference>
<evidence type="ECO:0000256" key="3">
    <source>
        <dbReference type="ARBA" id="ARBA00022737"/>
    </source>
</evidence>
<sequence length="535" mass="60522">MEKQNKRLKVQHAKPDGPAQNIKEVIASINAAPQEVGAGEEQKEEPPIEHREIRIKFRSAEGEEMGDEIMIDSRTSKVELNKILDQIMQPDEKQVYQFFVDESQEVRESIGKAMDRVQREAEKAAKDKKSRDAAKKMFSGETVVTLTYKPEAMFRIRPITRASSTLEGHSEAVLSVAFSPDGKQLASGSGDTTVRIWDLQTETPMFTCEGHKHWVLFVSFSPDCTKIASGGMDHNIMIWNAETGEQLGKPLKGHKNFITCMAWEPLVASFESRKLASSSKDQCVRIWDTFNQTCLRSLTSHTASVTKVLWGGEGLIYSSSQDRTIKVWHADEGMMTQELKGHGHWVNTLALSTDYVLRTGCFDHTKNEFADNKAMQKYAIERYEKVKDPLGERLVSGSDDLTMFLWQPKQGNKNVARMTGHQGLVNMVAFSPDSFYFVSASFDKSIKLWDGRTGKFLTTFRGHVQSVYQIAWSTDSRMIVSGSKDSTMKVWDVEKRKMMFDLPGHADEVYAVDWSPDGEKVASGSKDRMLRIWRN</sequence>
<keyword evidence="2 6" id="KW-0853">WD repeat</keyword>
<keyword evidence="3" id="KW-0677">Repeat</keyword>
<evidence type="ECO:0000256" key="5">
    <source>
        <dbReference type="ARBA" id="ARBA00061016"/>
    </source>
</evidence>
<dbReference type="PRINTS" id="PR00320">
    <property type="entry name" value="GPROTEINBRPT"/>
</dbReference>
<dbReference type="InterPro" id="IPR012972">
    <property type="entry name" value="NLE"/>
</dbReference>
<reference evidence="8" key="1">
    <citation type="submission" date="2019-06" db="EMBL/GenBank/DDBJ databases">
        <authorList>
            <person name="Zheng W."/>
        </authorList>
    </citation>
    <scope>NUCLEOTIDE SEQUENCE</scope>
    <source>
        <strain evidence="8">QDHG01</strain>
    </source>
</reference>
<dbReference type="Proteomes" id="UP000785679">
    <property type="component" value="Unassembled WGS sequence"/>
</dbReference>
<dbReference type="PANTHER" id="PTHR19848:SF0">
    <property type="entry name" value="NOTCHLESS PROTEIN HOMOLOG 1"/>
    <property type="match status" value="1"/>
</dbReference>
<evidence type="ECO:0000313" key="9">
    <source>
        <dbReference type="Proteomes" id="UP000785679"/>
    </source>
</evidence>
<feature type="domain" description="NLE" evidence="7">
    <location>
        <begin position="53"/>
        <end position="113"/>
    </location>
</feature>
<feature type="repeat" description="WD" evidence="6">
    <location>
        <begin position="502"/>
        <end position="535"/>
    </location>
</feature>
<feature type="repeat" description="WD" evidence="6">
    <location>
        <begin position="166"/>
        <end position="207"/>
    </location>
</feature>
<feature type="repeat" description="WD" evidence="6">
    <location>
        <begin position="460"/>
        <end position="501"/>
    </location>
</feature>
<dbReference type="PROSITE" id="PS50294">
    <property type="entry name" value="WD_REPEATS_REGION"/>
    <property type="match status" value="7"/>
</dbReference>
<dbReference type="GO" id="GO:0000027">
    <property type="term" value="P:ribosomal large subunit assembly"/>
    <property type="evidence" value="ECO:0007669"/>
    <property type="project" value="TreeGrafter"/>
</dbReference>
<dbReference type="EMBL" id="RRYP01008315">
    <property type="protein sequence ID" value="TNV79856.1"/>
    <property type="molecule type" value="Genomic_DNA"/>
</dbReference>
<keyword evidence="4" id="KW-0539">Nucleus</keyword>
<dbReference type="Pfam" id="PF00400">
    <property type="entry name" value="WD40"/>
    <property type="match status" value="7"/>
</dbReference>
<evidence type="ECO:0000259" key="7">
    <source>
        <dbReference type="Pfam" id="PF08154"/>
    </source>
</evidence>
<feature type="repeat" description="WD" evidence="6">
    <location>
        <begin position="298"/>
        <end position="338"/>
    </location>
</feature>
<dbReference type="InterPro" id="IPR011047">
    <property type="entry name" value="Quinoprotein_ADH-like_sf"/>
</dbReference>
<dbReference type="Pfam" id="PF08154">
    <property type="entry name" value="NLE"/>
    <property type="match status" value="1"/>
</dbReference>
<dbReference type="SUPFAM" id="SSF50978">
    <property type="entry name" value="WD40 repeat-like"/>
    <property type="match status" value="1"/>
</dbReference>
<dbReference type="GO" id="GO:0005730">
    <property type="term" value="C:nucleolus"/>
    <property type="evidence" value="ECO:0007669"/>
    <property type="project" value="UniProtKB-SubCell"/>
</dbReference>
<dbReference type="SMART" id="SM00320">
    <property type="entry name" value="WD40"/>
    <property type="match status" value="8"/>
</dbReference>
<dbReference type="OrthoDB" id="10267436at2759"/>
<name>A0A8J8NTJ4_HALGN</name>
<dbReference type="PRINTS" id="PR00319">
    <property type="entry name" value="GPROTEINB"/>
</dbReference>
<dbReference type="AlphaFoldDB" id="A0A8J8NTJ4"/>
<dbReference type="InterPro" id="IPR036322">
    <property type="entry name" value="WD40_repeat_dom_sf"/>
</dbReference>
<feature type="repeat" description="WD" evidence="6">
    <location>
        <begin position="418"/>
        <end position="459"/>
    </location>
</feature>
<dbReference type="InterPro" id="IPR015943">
    <property type="entry name" value="WD40/YVTN_repeat-like_dom_sf"/>
</dbReference>
<organism evidence="8 9">
    <name type="scientific">Halteria grandinella</name>
    <dbReference type="NCBI Taxonomy" id="5974"/>
    <lineage>
        <taxon>Eukaryota</taxon>
        <taxon>Sar</taxon>
        <taxon>Alveolata</taxon>
        <taxon>Ciliophora</taxon>
        <taxon>Intramacronucleata</taxon>
        <taxon>Spirotrichea</taxon>
        <taxon>Stichotrichia</taxon>
        <taxon>Sporadotrichida</taxon>
        <taxon>Halteriidae</taxon>
        <taxon>Halteria</taxon>
    </lineage>
</organism>
<keyword evidence="9" id="KW-1185">Reference proteome</keyword>
<feature type="repeat" description="WD" evidence="6">
    <location>
        <begin position="208"/>
        <end position="249"/>
    </location>
</feature>
<dbReference type="InterPro" id="IPR001632">
    <property type="entry name" value="WD40_G-protein_beta-like"/>
</dbReference>
<comment type="similarity">
    <text evidence="5">Belongs to the NLE1/RSA4 family.</text>
</comment>
<comment type="caution">
    <text evidence="8">The sequence shown here is derived from an EMBL/GenBank/DDBJ whole genome shotgun (WGS) entry which is preliminary data.</text>
</comment>
<protein>
    <recommendedName>
        <fullName evidence="7">NLE domain-containing protein</fullName>
    </recommendedName>
</protein>
<dbReference type="PROSITE" id="PS00678">
    <property type="entry name" value="WD_REPEATS_1"/>
    <property type="match status" value="3"/>
</dbReference>
<gene>
    <name evidence="8" type="ORF">FGO68_gene5733</name>
</gene>
<accession>A0A8J8NTJ4</accession>
<dbReference type="FunFam" id="2.130.10.10:FF:000092">
    <property type="entry name" value="notchless protein homolog"/>
    <property type="match status" value="1"/>
</dbReference>
<evidence type="ECO:0000256" key="2">
    <source>
        <dbReference type="ARBA" id="ARBA00022574"/>
    </source>
</evidence>
<dbReference type="InterPro" id="IPR020472">
    <property type="entry name" value="WD40_PAC1"/>
</dbReference>
<dbReference type="PROSITE" id="PS50082">
    <property type="entry name" value="WD_REPEATS_2"/>
    <property type="match status" value="7"/>
</dbReference>
<dbReference type="PANTHER" id="PTHR19848">
    <property type="entry name" value="WD40 REPEAT PROTEIN"/>
    <property type="match status" value="1"/>
</dbReference>
<comment type="subcellular location">
    <subcellularLocation>
        <location evidence="1">Nucleus</location>
        <location evidence="1">Nucleolus</location>
    </subcellularLocation>
</comment>
<dbReference type="CDD" id="cd00200">
    <property type="entry name" value="WD40"/>
    <property type="match status" value="1"/>
</dbReference>
<evidence type="ECO:0000256" key="1">
    <source>
        <dbReference type="ARBA" id="ARBA00004604"/>
    </source>
</evidence>